<sequence>MKIQHILSSLICLFLSITIATASQDSILQKTDSLSYESQRQRVNKLLDERSAKFGEYAASLEKKTGVFGLFKTKGDMQKSIDILRALVLNDNNIFIETRKLLDLKDAQSERYQQLASEYDNQVSAYMKTITKLQDENEKLREEINSEQKRETNNNALLYLAILAVIVLSILLFSQYKKKNVQKLTE</sequence>
<feature type="chain" id="PRO_5024801228" evidence="3">
    <location>
        <begin position="23"/>
        <end position="186"/>
    </location>
</feature>
<dbReference type="AlphaFoldDB" id="A0A5Q0Q561"/>
<proteinExistence type="predicted"/>
<evidence type="ECO:0000256" key="2">
    <source>
        <dbReference type="SAM" id="Phobius"/>
    </source>
</evidence>
<dbReference type="RefSeq" id="WP_153509499.1">
    <property type="nucleotide sequence ID" value="NZ_CP045652.1"/>
</dbReference>
<reference evidence="4 5" key="1">
    <citation type="submission" date="2019-10" db="EMBL/GenBank/DDBJ databases">
        <authorList>
            <person name="Dong K."/>
        </authorList>
    </citation>
    <scope>NUCLEOTIDE SEQUENCE [LARGE SCALE GENOMIC DNA]</scope>
    <source>
        <strain evidence="5">dk4302</strain>
    </source>
</reference>
<evidence type="ECO:0000313" key="5">
    <source>
        <dbReference type="Proteomes" id="UP000326921"/>
    </source>
</evidence>
<accession>A0A5Q0Q561</accession>
<keyword evidence="2" id="KW-0472">Membrane</keyword>
<dbReference type="KEGG" id="sphe:GFH32_02090"/>
<evidence type="ECO:0000256" key="1">
    <source>
        <dbReference type="SAM" id="Coils"/>
    </source>
</evidence>
<feature type="signal peptide" evidence="3">
    <location>
        <begin position="1"/>
        <end position="22"/>
    </location>
</feature>
<evidence type="ECO:0000313" key="4">
    <source>
        <dbReference type="EMBL" id="QGA25177.1"/>
    </source>
</evidence>
<evidence type="ECO:0000256" key="3">
    <source>
        <dbReference type="SAM" id="SignalP"/>
    </source>
</evidence>
<dbReference type="EMBL" id="CP045652">
    <property type="protein sequence ID" value="QGA25177.1"/>
    <property type="molecule type" value="Genomic_DNA"/>
</dbReference>
<keyword evidence="5" id="KW-1185">Reference proteome</keyword>
<feature type="transmembrane region" description="Helical" evidence="2">
    <location>
        <begin position="156"/>
        <end position="174"/>
    </location>
</feature>
<protein>
    <submittedName>
        <fullName evidence="4">Uncharacterized protein</fullName>
    </submittedName>
</protein>
<keyword evidence="2" id="KW-1133">Transmembrane helix</keyword>
<keyword evidence="3" id="KW-0732">Signal</keyword>
<dbReference type="Proteomes" id="UP000326921">
    <property type="component" value="Chromosome"/>
</dbReference>
<keyword evidence="2" id="KW-0812">Transmembrane</keyword>
<name>A0A5Q0Q561_9SPHI</name>
<keyword evidence="1" id="KW-0175">Coiled coil</keyword>
<organism evidence="4 5">
    <name type="scientific">Sphingobacterium zhuxiongii</name>
    <dbReference type="NCBI Taxonomy" id="2662364"/>
    <lineage>
        <taxon>Bacteria</taxon>
        <taxon>Pseudomonadati</taxon>
        <taxon>Bacteroidota</taxon>
        <taxon>Sphingobacteriia</taxon>
        <taxon>Sphingobacteriales</taxon>
        <taxon>Sphingobacteriaceae</taxon>
        <taxon>Sphingobacterium</taxon>
    </lineage>
</organism>
<feature type="coiled-coil region" evidence="1">
    <location>
        <begin position="116"/>
        <end position="150"/>
    </location>
</feature>
<gene>
    <name evidence="4" type="ORF">GFH32_02090</name>
</gene>